<proteinExistence type="predicted"/>
<evidence type="ECO:0000313" key="2">
    <source>
        <dbReference type="Proteomes" id="UP000324241"/>
    </source>
</evidence>
<dbReference type="Proteomes" id="UP000324241">
    <property type="component" value="Unassembled WGS sequence"/>
</dbReference>
<evidence type="ECO:0000313" key="1">
    <source>
        <dbReference type="EMBL" id="KAA8652431.1"/>
    </source>
</evidence>
<dbReference type="RefSeq" id="XP_033431792.1">
    <property type="nucleotide sequence ID" value="XM_033566035.1"/>
</dbReference>
<protein>
    <submittedName>
        <fullName evidence="1">Uncharacterized protein</fullName>
    </submittedName>
</protein>
<name>A0A5M9MZ65_9EURO</name>
<accession>A0A5M9MZ65</accession>
<gene>
    <name evidence="1" type="ORF">ATNIH1004_001335</name>
</gene>
<sequence>MSLMLYNVCNKRFRLFLPANRDNSFGHHIILACTAVLATSSSSILNPCSLIIFLQRRYPQMLDLSVSTQSHQFQHEKMLLDDYYDIVKEGDSLRWKFLSDPFLTVRTDPILWYLRVGIGKISSL</sequence>
<reference evidence="1 2" key="1">
    <citation type="submission" date="2019-08" db="EMBL/GenBank/DDBJ databases">
        <title>The genome sequence of a newly discovered highly antifungal drug resistant Aspergillus species, Aspergillus tanneri NIH 1004.</title>
        <authorList>
            <person name="Mounaud S."/>
            <person name="Singh I."/>
            <person name="Joardar V."/>
            <person name="Pakala S."/>
            <person name="Pakala S."/>
            <person name="Venepally P."/>
            <person name="Chung J.K."/>
            <person name="Losada L."/>
            <person name="Nierman W.C."/>
        </authorList>
    </citation>
    <scope>NUCLEOTIDE SEQUENCE [LARGE SCALE GENOMIC DNA]</scope>
    <source>
        <strain evidence="1 2">NIH1004</strain>
    </source>
</reference>
<dbReference type="AlphaFoldDB" id="A0A5M9MZ65"/>
<dbReference type="EMBL" id="QUQM01000002">
    <property type="protein sequence ID" value="KAA8652431.1"/>
    <property type="molecule type" value="Genomic_DNA"/>
</dbReference>
<dbReference type="GeneID" id="54324037"/>
<comment type="caution">
    <text evidence="1">The sequence shown here is derived from an EMBL/GenBank/DDBJ whole genome shotgun (WGS) entry which is preliminary data.</text>
</comment>
<organism evidence="1 2">
    <name type="scientific">Aspergillus tanneri</name>
    <dbReference type="NCBI Taxonomy" id="1220188"/>
    <lineage>
        <taxon>Eukaryota</taxon>
        <taxon>Fungi</taxon>
        <taxon>Dikarya</taxon>
        <taxon>Ascomycota</taxon>
        <taxon>Pezizomycotina</taxon>
        <taxon>Eurotiomycetes</taxon>
        <taxon>Eurotiomycetidae</taxon>
        <taxon>Eurotiales</taxon>
        <taxon>Aspergillaceae</taxon>
        <taxon>Aspergillus</taxon>
        <taxon>Aspergillus subgen. Circumdati</taxon>
    </lineage>
</organism>
<dbReference type="OrthoDB" id="2831558at2759"/>